<dbReference type="SMART" id="SM00479">
    <property type="entry name" value="EXOIII"/>
    <property type="match status" value="1"/>
</dbReference>
<evidence type="ECO:0000313" key="3">
    <source>
        <dbReference type="EMBL" id="ASY24431.1"/>
    </source>
</evidence>
<dbReference type="Pfam" id="PF00929">
    <property type="entry name" value="RNase_T"/>
    <property type="match status" value="1"/>
</dbReference>
<dbReference type="PANTHER" id="PTHR30231:SF41">
    <property type="entry name" value="DNA POLYMERASE III SUBUNIT EPSILON"/>
    <property type="match status" value="1"/>
</dbReference>
<evidence type="ECO:0000259" key="2">
    <source>
        <dbReference type="SMART" id="SM00479"/>
    </source>
</evidence>
<dbReference type="GO" id="GO:0003677">
    <property type="term" value="F:DNA binding"/>
    <property type="evidence" value="ECO:0007669"/>
    <property type="project" value="InterPro"/>
</dbReference>
<dbReference type="NCBIfam" id="TIGR00573">
    <property type="entry name" value="dnaq"/>
    <property type="match status" value="1"/>
</dbReference>
<keyword evidence="1" id="KW-0540">Nuclease</keyword>
<sequence length="214" mass="23384">MALGTTSLSQATFVVVDLETTGASPNKGAAITEIGAVKVRSGEYLGNFESFVNPLSPIPDYITQMTGITDLMLAKAPVIDEILPAFLEFAGKHNEVIIVAHNAPFDLSFLKSAAKELDIMWPKYKTLDTVTIARQVLTKEKVPNCKLQTLAQYFGTTTQPNHRALDDAKATTEILHGLLERLGSFDVNTVDALMEFAKTAAHIQRQNYWGLSSI</sequence>
<dbReference type="Proteomes" id="UP000217210">
    <property type="component" value="Chromosome"/>
</dbReference>
<dbReference type="InterPro" id="IPR036397">
    <property type="entry name" value="RNaseH_sf"/>
</dbReference>
<dbReference type="PANTHER" id="PTHR30231">
    <property type="entry name" value="DNA POLYMERASE III SUBUNIT EPSILON"/>
    <property type="match status" value="1"/>
</dbReference>
<dbReference type="Gene3D" id="3.30.420.10">
    <property type="entry name" value="Ribonuclease H-like superfamily/Ribonuclease H"/>
    <property type="match status" value="1"/>
</dbReference>
<dbReference type="InterPro" id="IPR013520">
    <property type="entry name" value="Ribonucl_H"/>
</dbReference>
<dbReference type="GO" id="GO:0005829">
    <property type="term" value="C:cytosol"/>
    <property type="evidence" value="ECO:0007669"/>
    <property type="project" value="TreeGrafter"/>
</dbReference>
<accession>A0A249L5S6</accession>
<evidence type="ECO:0000256" key="1">
    <source>
        <dbReference type="ARBA" id="ARBA00022839"/>
    </source>
</evidence>
<dbReference type="GO" id="GO:0008408">
    <property type="term" value="F:3'-5' exonuclease activity"/>
    <property type="evidence" value="ECO:0007669"/>
    <property type="project" value="TreeGrafter"/>
</dbReference>
<dbReference type="AlphaFoldDB" id="A0A249L5S6"/>
<dbReference type="GO" id="GO:0045004">
    <property type="term" value="P:DNA replication proofreading"/>
    <property type="evidence" value="ECO:0007669"/>
    <property type="project" value="TreeGrafter"/>
</dbReference>
<keyword evidence="4" id="KW-1185">Reference proteome</keyword>
<feature type="domain" description="Exonuclease" evidence="2">
    <location>
        <begin position="12"/>
        <end position="184"/>
    </location>
</feature>
<dbReference type="GO" id="GO:0003887">
    <property type="term" value="F:DNA-directed DNA polymerase activity"/>
    <property type="evidence" value="ECO:0007669"/>
    <property type="project" value="InterPro"/>
</dbReference>
<dbReference type="OrthoDB" id="9803913at2"/>
<dbReference type="CDD" id="cd06127">
    <property type="entry name" value="DEDDh"/>
    <property type="match status" value="1"/>
</dbReference>
<dbReference type="InterPro" id="IPR006054">
    <property type="entry name" value="DnaQ"/>
</dbReference>
<dbReference type="SUPFAM" id="SSF53098">
    <property type="entry name" value="Ribonuclease H-like"/>
    <property type="match status" value="1"/>
</dbReference>
<dbReference type="KEGG" id="nab:B1sIIB91_02560"/>
<name>A0A249L5S6_9ACTN</name>
<evidence type="ECO:0000313" key="4">
    <source>
        <dbReference type="Proteomes" id="UP000217210"/>
    </source>
</evidence>
<organism evidence="3 4">
    <name type="scientific">Candidatus Nanopelagicus abundans</name>
    <dbReference type="NCBI Taxonomy" id="1884916"/>
    <lineage>
        <taxon>Bacteria</taxon>
        <taxon>Bacillati</taxon>
        <taxon>Actinomycetota</taxon>
        <taxon>Actinomycetes</taxon>
        <taxon>Candidatus Nanopelagicales</taxon>
        <taxon>Candidatus Nanopelagicaceae</taxon>
        <taxon>Candidatus Nanopelagicus</taxon>
    </lineage>
</organism>
<reference evidence="3 4" key="1">
    <citation type="submission" date="2016-07" db="EMBL/GenBank/DDBJ databases">
        <title>High microdiversification within the ubiquitous acI lineage of Actinobacteria.</title>
        <authorList>
            <person name="Neuenschwander S.M."/>
            <person name="Salcher M."/>
            <person name="Ghai R."/>
            <person name="Pernthaler J."/>
        </authorList>
    </citation>
    <scope>NUCLEOTIDE SEQUENCE [LARGE SCALE GENOMIC DNA]</scope>
    <source>
        <strain evidence="3">MMS-IIB-91</strain>
    </source>
</reference>
<dbReference type="FunFam" id="3.30.420.10:FF:000045">
    <property type="entry name" value="3'-5' exonuclease DinG"/>
    <property type="match status" value="1"/>
</dbReference>
<dbReference type="EMBL" id="CP016779">
    <property type="protein sequence ID" value="ASY24431.1"/>
    <property type="molecule type" value="Genomic_DNA"/>
</dbReference>
<keyword evidence="1" id="KW-0378">Hydrolase</keyword>
<dbReference type="InterPro" id="IPR012337">
    <property type="entry name" value="RNaseH-like_sf"/>
</dbReference>
<protein>
    <submittedName>
        <fullName evidence="3">DNA polymerase III subunit epsilon</fullName>
    </submittedName>
</protein>
<dbReference type="RefSeq" id="WP_095688672.1">
    <property type="nucleotide sequence ID" value="NZ_CP016779.1"/>
</dbReference>
<keyword evidence="1" id="KW-0269">Exonuclease</keyword>
<gene>
    <name evidence="3" type="ORF">B1sIIB91_02560</name>
</gene>
<proteinExistence type="predicted"/>